<proteinExistence type="predicted"/>
<dbReference type="KEGG" id="dwu:DVJ83_15125"/>
<evidence type="ECO:0000256" key="3">
    <source>
        <dbReference type="ARBA" id="ARBA00022679"/>
    </source>
</evidence>
<geneLocation type="plasmid" evidence="8">
    <name>pdrdii</name>
</geneLocation>
<keyword evidence="3" id="KW-0808">Transferase</keyword>
<gene>
    <name evidence="7" type="ORF">DVJ83_15125</name>
</gene>
<dbReference type="EMBL" id="CP031161">
    <property type="protein sequence ID" value="AXH00512.1"/>
    <property type="molecule type" value="Genomic_DNA"/>
</dbReference>
<feature type="domain" description="Type ISP restriction-modification enzyme LLaBIII C-terminal specificity" evidence="6">
    <location>
        <begin position="736"/>
        <end position="1098"/>
    </location>
</feature>
<evidence type="ECO:0000259" key="6">
    <source>
        <dbReference type="Pfam" id="PF18135"/>
    </source>
</evidence>
<keyword evidence="7" id="KW-0614">Plasmid</keyword>
<dbReference type="GO" id="GO:0003677">
    <property type="term" value="F:DNA binding"/>
    <property type="evidence" value="ECO:0007669"/>
    <property type="project" value="InterPro"/>
</dbReference>
<dbReference type="Pfam" id="PF02384">
    <property type="entry name" value="N6_Mtase"/>
    <property type="match status" value="1"/>
</dbReference>
<keyword evidence="2" id="KW-0489">Methyltransferase</keyword>
<dbReference type="GO" id="GO:0032259">
    <property type="term" value="P:methylation"/>
    <property type="evidence" value="ECO:0007669"/>
    <property type="project" value="UniProtKB-KW"/>
</dbReference>
<evidence type="ECO:0000256" key="1">
    <source>
        <dbReference type="ARBA" id="ARBA00011900"/>
    </source>
</evidence>
<feature type="domain" description="DNA methylase adenine-specific" evidence="5">
    <location>
        <begin position="365"/>
        <end position="535"/>
    </location>
</feature>
<dbReference type="PANTHER" id="PTHR33841">
    <property type="entry name" value="DNA METHYLTRANSFERASE YEEA-RELATED"/>
    <property type="match status" value="1"/>
</dbReference>
<dbReference type="InterPro" id="IPR029063">
    <property type="entry name" value="SAM-dependent_MTases_sf"/>
</dbReference>
<dbReference type="GO" id="GO:0009007">
    <property type="term" value="F:site-specific DNA-methyltransferase (adenine-specific) activity"/>
    <property type="evidence" value="ECO:0007669"/>
    <property type="project" value="UniProtKB-EC"/>
</dbReference>
<dbReference type="GO" id="GO:0008170">
    <property type="term" value="F:N-methyltransferase activity"/>
    <property type="evidence" value="ECO:0007669"/>
    <property type="project" value="InterPro"/>
</dbReference>
<accession>A0A345ILD9</accession>
<reference evidence="7 8" key="1">
    <citation type="submission" date="2018-07" db="EMBL/GenBank/DDBJ databases">
        <title>Complete Genome and Methylome Analysis of Deinococcus wulumuqiensis NEB 479.</title>
        <authorList>
            <person name="Fomenkov A."/>
            <person name="Luyten Y."/>
            <person name="Vincze T."/>
            <person name="Anton B.P."/>
            <person name="Clark T."/>
            <person name="Roberts R.J."/>
            <person name="Morgan R.D."/>
        </authorList>
    </citation>
    <scope>NUCLEOTIDE SEQUENCE [LARGE SCALE GENOMIC DNA]</scope>
    <source>
        <strain evidence="7 8">NEB 479</strain>
        <plasmid evidence="8">Plasmid pdrdii</plasmid>
    </source>
</reference>
<dbReference type="PANTHER" id="PTHR33841:SF1">
    <property type="entry name" value="DNA METHYLTRANSFERASE A"/>
    <property type="match status" value="1"/>
</dbReference>
<dbReference type="Pfam" id="PF18135">
    <property type="entry name" value="Type_ISP_C"/>
    <property type="match status" value="1"/>
</dbReference>
<dbReference type="PRINTS" id="PR00507">
    <property type="entry name" value="N12N6MTFRASE"/>
</dbReference>
<dbReference type="Gene3D" id="3.40.50.150">
    <property type="entry name" value="Vaccinia Virus protein VP39"/>
    <property type="match status" value="1"/>
</dbReference>
<evidence type="ECO:0000256" key="2">
    <source>
        <dbReference type="ARBA" id="ARBA00022603"/>
    </source>
</evidence>
<dbReference type="AlphaFoldDB" id="A0A345ILD9"/>
<dbReference type="EC" id="2.1.1.72" evidence="1"/>
<evidence type="ECO:0000256" key="4">
    <source>
        <dbReference type="ARBA" id="ARBA00047942"/>
    </source>
</evidence>
<dbReference type="InterPro" id="IPR041635">
    <property type="entry name" value="Type_ISP_LLaBIII_C"/>
</dbReference>
<sequence>MWNFFKRMSFAPLLEAGAVPCGQLSGRIRGMTPVQPKAAFTAYVKAVRKAHGQGTPENTYLPLLKALLTALLPDYEVITHPKKDEGGLPDFALREREGIENVALGEAEALDVPLEKNAHGWEQAQRYAKRAPTLLTNFHEFVVLDGETELGRYTIPHADLTGEQVKPDALAKEHLEELLALLSVWASARGSLTRPQKIAGLLAYYARQALQNLEGQSEDVLAPLRKAMEDALGTSFTLPEPQPEVGKRKSSNEKYLREREKWRKKQAELNHFFRSSLVQALFYGLFAGWVAAARAGKGGQITRENIADELHIPVISLLLDEVNTSRKLTKLDLRAPVDRAIAMLRRVDAEPFIKSFQEGAAVTYFYEPFLEAFDSQLKKDLGIWYTPHEIIRYQIDHVHALLKEHLNLPDGLLDERVTILDPATGTGGYLLELGRFMAQEYQRQGKGRIGTRIKEAFQKRVFGFELMPAPFAIAHLQLGLMLSEYEAPLSSEERVNVYLTNSLNGWEPRTDKPNPLYNELAEEQELTDEVKHNRKIMVMLGNPPYARFAKMADTLEEQQLIAPYKKCIRESWDIKRQTLDDLYIRFIRLAEWRVAENGREGIVSFVTNRSYLTGISHPVMRQHLLNRFDHIYIDDLHGNQRAHKQGDGSVFTTETSGGIRVGVAVGTFVKLAQSPENALAQVHYREYEGSGVAKRLALQEQAKAFEPAFTPTRKHRYILKPLNGEDAYWEWPGLGDLFPVRFSGVQASRDEGPMDFTQDELASKMTDFFNESLSDAVIAERHPALMTNGAGYNAILGRLEAIKAGEYKEKRIHPYSYRPFDNRYLYWQETGNLLVRKREEYWEQLDGIPFLIGNQVAEKDTEYDRISFTQGLSEFHYLRPDARAFPLRLRFKPFASDIEYQYLPNIADFYDDLGRAGVLKTPTPKAGSTCEPMLKPQPVLAQYGAVKDDKGQPTPLAWELTEEVFYHGLAMLSAPAYRTEHAEYLAEDWPRVPMPQKRAELQRSAALGRKVAALLDPQAQPEMPQTVGKLVKAGTDREAQGADLKIGEKPHYDEKREVYVLSEKLELINVPPAVWSFTLGGYPVLKKWVEARKGRLLTLNDADWLESIVRRVQQLLNLGEELDSIYTEVKEG</sequence>
<comment type="catalytic activity">
    <reaction evidence="4">
        <text>a 2'-deoxyadenosine in DNA + S-adenosyl-L-methionine = an N(6)-methyl-2'-deoxyadenosine in DNA + S-adenosyl-L-homocysteine + H(+)</text>
        <dbReference type="Rhea" id="RHEA:15197"/>
        <dbReference type="Rhea" id="RHEA-COMP:12418"/>
        <dbReference type="Rhea" id="RHEA-COMP:12419"/>
        <dbReference type="ChEBI" id="CHEBI:15378"/>
        <dbReference type="ChEBI" id="CHEBI:57856"/>
        <dbReference type="ChEBI" id="CHEBI:59789"/>
        <dbReference type="ChEBI" id="CHEBI:90615"/>
        <dbReference type="ChEBI" id="CHEBI:90616"/>
        <dbReference type="EC" id="2.1.1.72"/>
    </reaction>
</comment>
<evidence type="ECO:0000313" key="7">
    <source>
        <dbReference type="EMBL" id="AXH00512.1"/>
    </source>
</evidence>
<dbReference type="SUPFAM" id="SSF53335">
    <property type="entry name" value="S-adenosyl-L-methionine-dependent methyltransferases"/>
    <property type="match status" value="1"/>
</dbReference>
<organism evidence="7 8">
    <name type="scientific">Deinococcus wulumuqiensis</name>
    <dbReference type="NCBI Taxonomy" id="980427"/>
    <lineage>
        <taxon>Bacteria</taxon>
        <taxon>Thermotogati</taxon>
        <taxon>Deinococcota</taxon>
        <taxon>Deinococci</taxon>
        <taxon>Deinococcales</taxon>
        <taxon>Deinococcaceae</taxon>
        <taxon>Deinococcus</taxon>
    </lineage>
</organism>
<dbReference type="Proteomes" id="UP000253744">
    <property type="component" value="Plasmid pDrdII"/>
</dbReference>
<dbReference type="InterPro" id="IPR003356">
    <property type="entry name" value="DNA_methylase_A-5"/>
</dbReference>
<dbReference type="InterPro" id="IPR050953">
    <property type="entry name" value="N4_N6_ade-DNA_methylase"/>
</dbReference>
<evidence type="ECO:0000259" key="5">
    <source>
        <dbReference type="Pfam" id="PF02384"/>
    </source>
</evidence>
<protein>
    <recommendedName>
        <fullName evidence="1">site-specific DNA-methyltransferase (adenine-specific)</fullName>
        <ecNumber evidence="1">2.1.1.72</ecNumber>
    </recommendedName>
</protein>
<evidence type="ECO:0000313" key="8">
    <source>
        <dbReference type="Proteomes" id="UP000253744"/>
    </source>
</evidence>
<name>A0A345ILD9_9DEIO</name>